<dbReference type="InterPro" id="IPR036890">
    <property type="entry name" value="HATPase_C_sf"/>
</dbReference>
<evidence type="ECO:0000256" key="8">
    <source>
        <dbReference type="ARBA" id="ARBA00023012"/>
    </source>
</evidence>
<feature type="transmembrane region" description="Helical" evidence="10">
    <location>
        <begin position="70"/>
        <end position="93"/>
    </location>
</feature>
<keyword evidence="10" id="KW-0472">Membrane</keyword>
<dbReference type="Pfam" id="PF07730">
    <property type="entry name" value="HisKA_3"/>
    <property type="match status" value="1"/>
</dbReference>
<keyword evidence="10" id="KW-1133">Transmembrane helix</keyword>
<dbReference type="Gene3D" id="3.30.565.10">
    <property type="entry name" value="Histidine kinase-like ATPase, C-terminal domain"/>
    <property type="match status" value="1"/>
</dbReference>
<gene>
    <name evidence="13" type="ORF">EDD29_5048</name>
</gene>
<accession>A0A3N1D1T2</accession>
<evidence type="ECO:0000256" key="3">
    <source>
        <dbReference type="ARBA" id="ARBA00022553"/>
    </source>
</evidence>
<evidence type="ECO:0000313" key="14">
    <source>
        <dbReference type="Proteomes" id="UP000272400"/>
    </source>
</evidence>
<keyword evidence="3" id="KW-0597">Phosphoprotein</keyword>
<keyword evidence="7" id="KW-0067">ATP-binding</keyword>
<feature type="transmembrane region" description="Helical" evidence="10">
    <location>
        <begin position="113"/>
        <end position="131"/>
    </location>
</feature>
<protein>
    <recommendedName>
        <fullName evidence="2">histidine kinase</fullName>
        <ecNumber evidence="2">2.7.13.3</ecNumber>
    </recommendedName>
</protein>
<keyword evidence="6 13" id="KW-0418">Kinase</keyword>
<dbReference type="GO" id="GO:0016020">
    <property type="term" value="C:membrane"/>
    <property type="evidence" value="ECO:0007669"/>
    <property type="project" value="InterPro"/>
</dbReference>
<dbReference type="GO" id="GO:0000155">
    <property type="term" value="F:phosphorelay sensor kinase activity"/>
    <property type="evidence" value="ECO:0007669"/>
    <property type="project" value="InterPro"/>
</dbReference>
<dbReference type="GO" id="GO:0005524">
    <property type="term" value="F:ATP binding"/>
    <property type="evidence" value="ECO:0007669"/>
    <property type="project" value="UniProtKB-KW"/>
</dbReference>
<evidence type="ECO:0000313" key="13">
    <source>
        <dbReference type="EMBL" id="ROO87440.1"/>
    </source>
</evidence>
<dbReference type="PANTHER" id="PTHR24421:SF10">
    <property type="entry name" value="NITRATE_NITRITE SENSOR PROTEIN NARQ"/>
    <property type="match status" value="1"/>
</dbReference>
<evidence type="ECO:0000256" key="5">
    <source>
        <dbReference type="ARBA" id="ARBA00022741"/>
    </source>
</evidence>
<dbReference type="CDD" id="cd16917">
    <property type="entry name" value="HATPase_UhpB-NarQ-NarX-like"/>
    <property type="match status" value="1"/>
</dbReference>
<keyword evidence="8" id="KW-0902">Two-component regulatory system</keyword>
<dbReference type="GO" id="GO:0046983">
    <property type="term" value="F:protein dimerization activity"/>
    <property type="evidence" value="ECO:0007669"/>
    <property type="project" value="InterPro"/>
</dbReference>
<dbReference type="Proteomes" id="UP000272400">
    <property type="component" value="Unassembled WGS sequence"/>
</dbReference>
<feature type="transmembrane region" description="Helical" evidence="10">
    <location>
        <begin position="45"/>
        <end position="63"/>
    </location>
</feature>
<dbReference type="EMBL" id="RJKE01000001">
    <property type="protein sequence ID" value="ROO87440.1"/>
    <property type="molecule type" value="Genomic_DNA"/>
</dbReference>
<dbReference type="RefSeq" id="WP_211359882.1">
    <property type="nucleotide sequence ID" value="NZ_RJKE01000001.1"/>
</dbReference>
<evidence type="ECO:0000256" key="7">
    <source>
        <dbReference type="ARBA" id="ARBA00022840"/>
    </source>
</evidence>
<organism evidence="13 14">
    <name type="scientific">Actinocorallia herbida</name>
    <dbReference type="NCBI Taxonomy" id="58109"/>
    <lineage>
        <taxon>Bacteria</taxon>
        <taxon>Bacillati</taxon>
        <taxon>Actinomycetota</taxon>
        <taxon>Actinomycetes</taxon>
        <taxon>Streptosporangiales</taxon>
        <taxon>Thermomonosporaceae</taxon>
        <taxon>Actinocorallia</taxon>
    </lineage>
</organism>
<feature type="region of interest" description="Disordered" evidence="9">
    <location>
        <begin position="253"/>
        <end position="273"/>
    </location>
</feature>
<dbReference type="AlphaFoldDB" id="A0A3N1D1T2"/>
<dbReference type="Pfam" id="PF02518">
    <property type="entry name" value="HATPase_c"/>
    <property type="match status" value="1"/>
</dbReference>
<keyword evidence="14" id="KW-1185">Reference proteome</keyword>
<sequence length="402" mass="42303">MTSRTGWRRYAERHPRRVDTVLVALLCAISGPAAFYSSVSYTPDLSGWWVGVLAAVASLALLWRRSLPGPVVAVTAMCAGASAGIGCLLTPLLLAPVMVALYELSTRSSRRTAALYCAGCALVIIPAAFFGHRAAYPWPLTTINPALCLLLPVVIGSTARLRAAYLEAVEARAEYAEKTREDEARHRVAEERLRIARELHDVVAHHLTLASAQATTGAYLARTGTGDPERFLTELSATTTTALRELKATVGLLRQDDASPEQDSPLEPAPGLDRLADLTGSFAAAGLDVGVRVDGTPRPLSPGIDLTAYRIIQEALTNVAKHAATTTATVRLTYGADRLTLAVTNGAAQDDGPVLATAAPGRGGFGLIGMRERARTAGGTLHAGPDPGGGYTVTAELPIHTT</sequence>
<evidence type="ECO:0000259" key="12">
    <source>
        <dbReference type="Pfam" id="PF07730"/>
    </source>
</evidence>
<dbReference type="InterPro" id="IPR003594">
    <property type="entry name" value="HATPase_dom"/>
</dbReference>
<evidence type="ECO:0000259" key="11">
    <source>
        <dbReference type="Pfam" id="PF02518"/>
    </source>
</evidence>
<dbReference type="Gene3D" id="1.20.5.1930">
    <property type="match status" value="1"/>
</dbReference>
<dbReference type="InterPro" id="IPR011712">
    <property type="entry name" value="Sig_transdc_His_kin_sub3_dim/P"/>
</dbReference>
<evidence type="ECO:0000256" key="6">
    <source>
        <dbReference type="ARBA" id="ARBA00022777"/>
    </source>
</evidence>
<comment type="catalytic activity">
    <reaction evidence="1">
        <text>ATP + protein L-histidine = ADP + protein N-phospho-L-histidine.</text>
        <dbReference type="EC" id="2.7.13.3"/>
    </reaction>
</comment>
<reference evidence="13 14" key="1">
    <citation type="submission" date="2018-11" db="EMBL/GenBank/DDBJ databases">
        <title>Sequencing the genomes of 1000 actinobacteria strains.</title>
        <authorList>
            <person name="Klenk H.-P."/>
        </authorList>
    </citation>
    <scope>NUCLEOTIDE SEQUENCE [LARGE SCALE GENOMIC DNA]</scope>
    <source>
        <strain evidence="13 14">DSM 44254</strain>
    </source>
</reference>
<feature type="domain" description="Signal transduction histidine kinase subgroup 3 dimerisation and phosphoacceptor" evidence="12">
    <location>
        <begin position="191"/>
        <end position="257"/>
    </location>
</feature>
<keyword evidence="4" id="KW-0808">Transferase</keyword>
<evidence type="ECO:0000256" key="9">
    <source>
        <dbReference type="SAM" id="MobiDB-lite"/>
    </source>
</evidence>
<evidence type="ECO:0000256" key="2">
    <source>
        <dbReference type="ARBA" id="ARBA00012438"/>
    </source>
</evidence>
<name>A0A3N1D1T2_9ACTN</name>
<keyword evidence="10" id="KW-0812">Transmembrane</keyword>
<proteinExistence type="predicted"/>
<evidence type="ECO:0000256" key="4">
    <source>
        <dbReference type="ARBA" id="ARBA00022679"/>
    </source>
</evidence>
<feature type="domain" description="Histidine kinase/HSP90-like ATPase" evidence="11">
    <location>
        <begin position="307"/>
        <end position="399"/>
    </location>
</feature>
<evidence type="ECO:0000256" key="10">
    <source>
        <dbReference type="SAM" id="Phobius"/>
    </source>
</evidence>
<evidence type="ECO:0000256" key="1">
    <source>
        <dbReference type="ARBA" id="ARBA00000085"/>
    </source>
</evidence>
<feature type="transmembrane region" description="Helical" evidence="10">
    <location>
        <begin position="21"/>
        <end position="39"/>
    </location>
</feature>
<dbReference type="PANTHER" id="PTHR24421">
    <property type="entry name" value="NITRATE/NITRITE SENSOR PROTEIN NARX-RELATED"/>
    <property type="match status" value="1"/>
</dbReference>
<dbReference type="InterPro" id="IPR050482">
    <property type="entry name" value="Sensor_HK_TwoCompSys"/>
</dbReference>
<keyword evidence="5" id="KW-0547">Nucleotide-binding</keyword>
<comment type="caution">
    <text evidence="13">The sequence shown here is derived from an EMBL/GenBank/DDBJ whole genome shotgun (WGS) entry which is preliminary data.</text>
</comment>
<dbReference type="SUPFAM" id="SSF55874">
    <property type="entry name" value="ATPase domain of HSP90 chaperone/DNA topoisomerase II/histidine kinase"/>
    <property type="match status" value="1"/>
</dbReference>
<dbReference type="EC" id="2.7.13.3" evidence="2"/>